<dbReference type="EMBL" id="QKKF02026972">
    <property type="protein sequence ID" value="RZF36122.1"/>
    <property type="molecule type" value="Genomic_DNA"/>
</dbReference>
<accession>A0A482WS93</accession>
<dbReference type="Proteomes" id="UP000291343">
    <property type="component" value="Unassembled WGS sequence"/>
</dbReference>
<dbReference type="InParanoid" id="A0A482WS93"/>
<evidence type="ECO:0000256" key="8">
    <source>
        <dbReference type="ARBA" id="ARBA00023049"/>
    </source>
</evidence>
<evidence type="ECO:0000256" key="4">
    <source>
        <dbReference type="ARBA" id="ARBA00022670"/>
    </source>
</evidence>
<dbReference type="AlphaFoldDB" id="A0A482WS93"/>
<evidence type="ECO:0000259" key="10">
    <source>
        <dbReference type="Pfam" id="PF05649"/>
    </source>
</evidence>
<keyword evidence="8" id="KW-0482">Metalloprotease</keyword>
<evidence type="ECO:0000313" key="12">
    <source>
        <dbReference type="Proteomes" id="UP000291343"/>
    </source>
</evidence>
<protein>
    <recommendedName>
        <fullName evidence="13">Peptidase M13 N-terminal domain-containing protein</fullName>
    </recommendedName>
</protein>
<dbReference type="PANTHER" id="PTHR11733">
    <property type="entry name" value="ZINC METALLOPROTEASE FAMILY M13 NEPRILYSIN-RELATED"/>
    <property type="match status" value="1"/>
</dbReference>
<dbReference type="SMR" id="A0A482WS93"/>
<dbReference type="InterPro" id="IPR000718">
    <property type="entry name" value="Peptidase_M13"/>
</dbReference>
<dbReference type="Pfam" id="PF05649">
    <property type="entry name" value="Peptidase_M13_N"/>
    <property type="match status" value="1"/>
</dbReference>
<dbReference type="STRING" id="195883.A0A482WS93"/>
<dbReference type="InterPro" id="IPR018497">
    <property type="entry name" value="Peptidase_M13_C"/>
</dbReference>
<keyword evidence="4" id="KW-0645">Protease</keyword>
<comment type="cofactor">
    <cofactor evidence="1">
        <name>Zn(2+)</name>
        <dbReference type="ChEBI" id="CHEBI:29105"/>
    </cofactor>
</comment>
<dbReference type="OrthoDB" id="7867452at2759"/>
<evidence type="ECO:0000256" key="5">
    <source>
        <dbReference type="ARBA" id="ARBA00022723"/>
    </source>
</evidence>
<comment type="subcellular location">
    <subcellularLocation>
        <location evidence="2">Cell membrane</location>
        <topology evidence="2">Single-pass type II membrane protein</topology>
    </subcellularLocation>
</comment>
<dbReference type="InterPro" id="IPR008753">
    <property type="entry name" value="Peptidase_M13_N"/>
</dbReference>
<evidence type="ECO:0000313" key="11">
    <source>
        <dbReference type="EMBL" id="RZF36122.1"/>
    </source>
</evidence>
<evidence type="ECO:0000256" key="1">
    <source>
        <dbReference type="ARBA" id="ARBA00001947"/>
    </source>
</evidence>
<sequence length="389" mass="44310">MARQIPILEILLAKFPGVQINENTKLVVPSEEYLGNISYLISSTDHSTLNNYLIWRLVVKYLPYLSEKFRHPYNMFRKDLYGEVEPTERWEFCVSTLQKFMSFGLSAMIQRKSHSFHQDYRVVNDMFEEIVRSVKRNIASADIDQNLREHLLDKINGLGLKVGFSDNMVHDTYIDNFYMELIITPTDFFQNIMSGEAFLQDFEKRRLKTPASEYRWISAMSSSNIDVQYLVSKNEVLVPVALLMSPFFDPEYPLPVLYGTLGTHLASAVVSSLSATNIFFAGDGTLLAADHPAIAPTIQALAQPHHCLHAWLARHLPPTDTPLNNRTISAAMLAVSGVRQAFQALHSALTTYPHIHQPGFEYYENEAIFFVTYAQKDGRMLLRTMSLAS</sequence>
<evidence type="ECO:0000259" key="9">
    <source>
        <dbReference type="Pfam" id="PF01431"/>
    </source>
</evidence>
<evidence type="ECO:0008006" key="13">
    <source>
        <dbReference type="Google" id="ProtNLM"/>
    </source>
</evidence>
<dbReference type="SUPFAM" id="SSF55486">
    <property type="entry name" value="Metalloproteases ('zincins'), catalytic domain"/>
    <property type="match status" value="1"/>
</dbReference>
<dbReference type="Gene3D" id="1.10.1380.10">
    <property type="entry name" value="Neutral endopeptidase , domain2"/>
    <property type="match status" value="1"/>
</dbReference>
<dbReference type="GO" id="GO:0016485">
    <property type="term" value="P:protein processing"/>
    <property type="evidence" value="ECO:0007669"/>
    <property type="project" value="TreeGrafter"/>
</dbReference>
<dbReference type="Pfam" id="PF01431">
    <property type="entry name" value="Peptidase_M13"/>
    <property type="match status" value="1"/>
</dbReference>
<keyword evidence="5" id="KW-0479">Metal-binding</keyword>
<feature type="domain" description="Peptidase M13 C-terminal" evidence="9">
    <location>
        <begin position="229"/>
        <end position="375"/>
    </location>
</feature>
<dbReference type="GO" id="GO:0046872">
    <property type="term" value="F:metal ion binding"/>
    <property type="evidence" value="ECO:0007669"/>
    <property type="project" value="UniProtKB-KW"/>
</dbReference>
<evidence type="ECO:0000256" key="3">
    <source>
        <dbReference type="ARBA" id="ARBA00007357"/>
    </source>
</evidence>
<comment type="caution">
    <text evidence="11">The sequence shown here is derived from an EMBL/GenBank/DDBJ whole genome shotgun (WGS) entry which is preliminary data.</text>
</comment>
<keyword evidence="12" id="KW-1185">Reference proteome</keyword>
<evidence type="ECO:0000256" key="7">
    <source>
        <dbReference type="ARBA" id="ARBA00022833"/>
    </source>
</evidence>
<dbReference type="PROSITE" id="PS51885">
    <property type="entry name" value="NEPRILYSIN"/>
    <property type="match status" value="1"/>
</dbReference>
<keyword evidence="6" id="KW-0378">Hydrolase</keyword>
<comment type="similarity">
    <text evidence="3">Belongs to the peptidase M13 family.</text>
</comment>
<dbReference type="PANTHER" id="PTHR11733:SF228">
    <property type="entry name" value="PROTEIN GONE EARLY"/>
    <property type="match status" value="1"/>
</dbReference>
<feature type="domain" description="Peptidase M13 N-terminal" evidence="10">
    <location>
        <begin position="3"/>
        <end position="164"/>
    </location>
</feature>
<name>A0A482WS93_LAOST</name>
<keyword evidence="7" id="KW-0862">Zinc</keyword>
<proteinExistence type="inferred from homology"/>
<dbReference type="InterPro" id="IPR042089">
    <property type="entry name" value="Peptidase_M13_dom_2"/>
</dbReference>
<organism evidence="11 12">
    <name type="scientific">Laodelphax striatellus</name>
    <name type="common">Small brown planthopper</name>
    <name type="synonym">Delphax striatella</name>
    <dbReference type="NCBI Taxonomy" id="195883"/>
    <lineage>
        <taxon>Eukaryota</taxon>
        <taxon>Metazoa</taxon>
        <taxon>Ecdysozoa</taxon>
        <taxon>Arthropoda</taxon>
        <taxon>Hexapoda</taxon>
        <taxon>Insecta</taxon>
        <taxon>Pterygota</taxon>
        <taxon>Neoptera</taxon>
        <taxon>Paraneoptera</taxon>
        <taxon>Hemiptera</taxon>
        <taxon>Auchenorrhyncha</taxon>
        <taxon>Fulgoroidea</taxon>
        <taxon>Delphacidae</taxon>
        <taxon>Criomorphinae</taxon>
        <taxon>Laodelphax</taxon>
    </lineage>
</organism>
<evidence type="ECO:0000256" key="2">
    <source>
        <dbReference type="ARBA" id="ARBA00004401"/>
    </source>
</evidence>
<dbReference type="GO" id="GO:0005886">
    <property type="term" value="C:plasma membrane"/>
    <property type="evidence" value="ECO:0007669"/>
    <property type="project" value="UniProtKB-SubCell"/>
</dbReference>
<gene>
    <name evidence="11" type="ORF">LSTR_LSTR007196</name>
</gene>
<dbReference type="GO" id="GO:0004222">
    <property type="term" value="F:metalloendopeptidase activity"/>
    <property type="evidence" value="ECO:0007669"/>
    <property type="project" value="InterPro"/>
</dbReference>
<evidence type="ECO:0000256" key="6">
    <source>
        <dbReference type="ARBA" id="ARBA00022801"/>
    </source>
</evidence>
<reference evidence="11 12" key="1">
    <citation type="journal article" date="2017" name="Gigascience">
        <title>Genome sequence of the small brown planthopper, Laodelphax striatellus.</title>
        <authorList>
            <person name="Zhu J."/>
            <person name="Jiang F."/>
            <person name="Wang X."/>
            <person name="Yang P."/>
            <person name="Bao Y."/>
            <person name="Zhao W."/>
            <person name="Wang W."/>
            <person name="Lu H."/>
            <person name="Wang Q."/>
            <person name="Cui N."/>
            <person name="Li J."/>
            <person name="Chen X."/>
            <person name="Luo L."/>
            <person name="Yu J."/>
            <person name="Kang L."/>
            <person name="Cui F."/>
        </authorList>
    </citation>
    <scope>NUCLEOTIDE SEQUENCE [LARGE SCALE GENOMIC DNA]</scope>
    <source>
        <strain evidence="11">Lst14</strain>
    </source>
</reference>